<feature type="domain" description="N-(5'phosphoribosyl) anthranilate isomerase (PRAI)" evidence="10">
    <location>
        <begin position="4"/>
        <end position="203"/>
    </location>
</feature>
<comment type="catalytic activity">
    <reaction evidence="1 9">
        <text>N-(5-phospho-beta-D-ribosyl)anthranilate = 1-(2-carboxyphenylamino)-1-deoxy-D-ribulose 5-phosphate</text>
        <dbReference type="Rhea" id="RHEA:21540"/>
        <dbReference type="ChEBI" id="CHEBI:18277"/>
        <dbReference type="ChEBI" id="CHEBI:58613"/>
        <dbReference type="EC" id="5.3.1.24"/>
    </reaction>
</comment>
<dbReference type="CDD" id="cd00405">
    <property type="entry name" value="PRAI"/>
    <property type="match status" value="1"/>
</dbReference>
<comment type="similarity">
    <text evidence="9">Belongs to the TrpF family.</text>
</comment>
<dbReference type="EMBL" id="JANSUY010000001">
    <property type="protein sequence ID" value="MCR9014041.1"/>
    <property type="molecule type" value="Genomic_DNA"/>
</dbReference>
<evidence type="ECO:0000256" key="2">
    <source>
        <dbReference type="ARBA" id="ARBA00004664"/>
    </source>
</evidence>
<proteinExistence type="inferred from homology"/>
<evidence type="ECO:0000256" key="1">
    <source>
        <dbReference type="ARBA" id="ARBA00001164"/>
    </source>
</evidence>
<comment type="pathway">
    <text evidence="2 9">Amino-acid biosynthesis; L-tryptophan biosynthesis; L-tryptophan from chorismate: step 3/5.</text>
</comment>
<protein>
    <recommendedName>
        <fullName evidence="4 9">N-(5'-phosphoribosyl)anthranilate isomerase</fullName>
        <shortName evidence="9">PRAI</shortName>
        <ecNumber evidence="3 9">5.3.1.24</ecNumber>
    </recommendedName>
</protein>
<name>A0A9X2P3M7_9BACT</name>
<dbReference type="InterPro" id="IPR011060">
    <property type="entry name" value="RibuloseP-bd_barrel"/>
</dbReference>
<evidence type="ECO:0000256" key="8">
    <source>
        <dbReference type="ARBA" id="ARBA00023235"/>
    </source>
</evidence>
<dbReference type="EC" id="5.3.1.24" evidence="3 9"/>
<evidence type="ECO:0000259" key="10">
    <source>
        <dbReference type="Pfam" id="PF00697"/>
    </source>
</evidence>
<evidence type="ECO:0000256" key="3">
    <source>
        <dbReference type="ARBA" id="ARBA00012572"/>
    </source>
</evidence>
<reference evidence="11" key="1">
    <citation type="submission" date="2022-08" db="EMBL/GenBank/DDBJ databases">
        <authorList>
            <person name="Zhang D."/>
        </authorList>
    </citation>
    <scope>NUCLEOTIDE SEQUENCE</scope>
    <source>
        <strain evidence="11">XJ19-11</strain>
    </source>
</reference>
<dbReference type="Pfam" id="PF00697">
    <property type="entry name" value="PRAI"/>
    <property type="match status" value="1"/>
</dbReference>
<dbReference type="PANTHER" id="PTHR42894:SF1">
    <property type="entry name" value="N-(5'-PHOSPHORIBOSYL)ANTHRANILATE ISOMERASE"/>
    <property type="match status" value="1"/>
</dbReference>
<keyword evidence="8 9" id="KW-0413">Isomerase</keyword>
<dbReference type="PANTHER" id="PTHR42894">
    <property type="entry name" value="N-(5'-PHOSPHORIBOSYL)ANTHRANILATE ISOMERASE"/>
    <property type="match status" value="1"/>
</dbReference>
<dbReference type="AlphaFoldDB" id="A0A9X2P3M7"/>
<dbReference type="HAMAP" id="MF_00135">
    <property type="entry name" value="PRAI"/>
    <property type="match status" value="1"/>
</dbReference>
<keyword evidence="5 9" id="KW-0028">Amino-acid biosynthesis</keyword>
<sequence>MKLKVCGMRESANVRNLLDQVQPDWMGLIFYPASPRFVDDIQADWIRDTKIRKVGVFVDASLTDIAEKIQKFGLSTIQLHGNESVEEVREIKEKTGLEVFKVFSIDKNIDWKHLEGYLPHVDYFLFDTFTHTYGGSGKTFNWQILLDYPFDKPFLLSGGLTLGHLDAIGDMKSKVPQLQGLDINSKFEIEPGLKDIDLVSEFKKSLKF</sequence>
<accession>A0A9X2P3M7</accession>
<evidence type="ECO:0000256" key="7">
    <source>
        <dbReference type="ARBA" id="ARBA00023141"/>
    </source>
</evidence>
<evidence type="ECO:0000256" key="5">
    <source>
        <dbReference type="ARBA" id="ARBA00022605"/>
    </source>
</evidence>
<keyword evidence="12" id="KW-1185">Reference proteome</keyword>
<evidence type="ECO:0000256" key="9">
    <source>
        <dbReference type="HAMAP-Rule" id="MF_00135"/>
    </source>
</evidence>
<dbReference type="InterPro" id="IPR013785">
    <property type="entry name" value="Aldolase_TIM"/>
</dbReference>
<keyword evidence="7 9" id="KW-0057">Aromatic amino acid biosynthesis</keyword>
<dbReference type="InterPro" id="IPR001240">
    <property type="entry name" value="PRAI_dom"/>
</dbReference>
<organism evidence="11 12">
    <name type="scientific">Aquiflexum gelatinilyticum</name>
    <dbReference type="NCBI Taxonomy" id="2961943"/>
    <lineage>
        <taxon>Bacteria</taxon>
        <taxon>Pseudomonadati</taxon>
        <taxon>Bacteroidota</taxon>
        <taxon>Cytophagia</taxon>
        <taxon>Cytophagales</taxon>
        <taxon>Cyclobacteriaceae</taxon>
        <taxon>Aquiflexum</taxon>
    </lineage>
</organism>
<dbReference type="Gene3D" id="3.20.20.70">
    <property type="entry name" value="Aldolase class I"/>
    <property type="match status" value="1"/>
</dbReference>
<evidence type="ECO:0000313" key="11">
    <source>
        <dbReference type="EMBL" id="MCR9014041.1"/>
    </source>
</evidence>
<gene>
    <name evidence="9" type="primary">trpF</name>
    <name evidence="11" type="ORF">NU887_03275</name>
</gene>
<keyword evidence="6 9" id="KW-0822">Tryptophan biosynthesis</keyword>
<dbReference type="GO" id="GO:0000162">
    <property type="term" value="P:L-tryptophan biosynthetic process"/>
    <property type="evidence" value="ECO:0007669"/>
    <property type="project" value="UniProtKB-UniRule"/>
</dbReference>
<dbReference type="GO" id="GO:0004640">
    <property type="term" value="F:phosphoribosylanthranilate isomerase activity"/>
    <property type="evidence" value="ECO:0007669"/>
    <property type="project" value="UniProtKB-UniRule"/>
</dbReference>
<dbReference type="InterPro" id="IPR044643">
    <property type="entry name" value="TrpF_fam"/>
</dbReference>
<dbReference type="Proteomes" id="UP001142175">
    <property type="component" value="Unassembled WGS sequence"/>
</dbReference>
<comment type="caution">
    <text evidence="11">The sequence shown here is derived from an EMBL/GenBank/DDBJ whole genome shotgun (WGS) entry which is preliminary data.</text>
</comment>
<dbReference type="SUPFAM" id="SSF51366">
    <property type="entry name" value="Ribulose-phoshate binding barrel"/>
    <property type="match status" value="1"/>
</dbReference>
<evidence type="ECO:0000313" key="12">
    <source>
        <dbReference type="Proteomes" id="UP001142175"/>
    </source>
</evidence>
<evidence type="ECO:0000256" key="6">
    <source>
        <dbReference type="ARBA" id="ARBA00022822"/>
    </source>
</evidence>
<evidence type="ECO:0000256" key="4">
    <source>
        <dbReference type="ARBA" id="ARBA00022272"/>
    </source>
</evidence>
<dbReference type="RefSeq" id="WP_258421918.1">
    <property type="nucleotide sequence ID" value="NZ_JANSUY010000001.1"/>
</dbReference>